<protein>
    <submittedName>
        <fullName evidence="1">Uncharacterized protein</fullName>
    </submittedName>
</protein>
<sequence>MSHCIDSFRSQIIERVYIMLITNKAKLSPLFVTVSLLIYTPVAYSTERFPVSLDLPISDAVDALNNQCTTFYADTQSDHSFEISDHHQSAEFSHTWPDGSKTLFISHSEMDSNDQGQILSFHAPASMFSNDLIDQQRELKLVEKHYIDEQHPSGMAWLPSPIDAHHGVLVIASEENGELLFKHSDASGKITTTQTFVPNDVANITDVWAFEKDQQLWLIVHDMNHGRGAAYQANIDELFTSDHQLDLTALHFNNHYQSPDETGCNKSLGQNAQVVRDSNNDWYVVHTYSDGLFCGINSGDIKIKAYSINFDSELFNINQDPVPSVVKTLPYQSSFKGSGADGAAGFRISSQGKLTLILGEQFASLSGFNWRSALVECR</sequence>
<name>A0A4U1BKF3_9GAMM</name>
<reference evidence="1 2" key="1">
    <citation type="submission" date="2019-04" db="EMBL/GenBank/DDBJ databases">
        <authorList>
            <person name="Hwang J.C."/>
        </authorList>
    </citation>
    <scope>NUCLEOTIDE SEQUENCE [LARGE SCALE GENOMIC DNA]</scope>
    <source>
        <strain evidence="1 2">IMCC35002</strain>
    </source>
</reference>
<gene>
    <name evidence="1" type="ORF">FCL42_17760</name>
</gene>
<evidence type="ECO:0000313" key="2">
    <source>
        <dbReference type="Proteomes" id="UP000305675"/>
    </source>
</evidence>
<dbReference type="AlphaFoldDB" id="A0A4U1BKF3"/>
<organism evidence="1 2">
    <name type="scientific">Ferrimonas aestuarii</name>
    <dbReference type="NCBI Taxonomy" id="2569539"/>
    <lineage>
        <taxon>Bacteria</taxon>
        <taxon>Pseudomonadati</taxon>
        <taxon>Pseudomonadota</taxon>
        <taxon>Gammaproteobacteria</taxon>
        <taxon>Alteromonadales</taxon>
        <taxon>Ferrimonadaceae</taxon>
        <taxon>Ferrimonas</taxon>
    </lineage>
</organism>
<comment type="caution">
    <text evidence="1">The sequence shown here is derived from an EMBL/GenBank/DDBJ whole genome shotgun (WGS) entry which is preliminary data.</text>
</comment>
<dbReference type="Proteomes" id="UP000305675">
    <property type="component" value="Unassembled WGS sequence"/>
</dbReference>
<evidence type="ECO:0000313" key="1">
    <source>
        <dbReference type="EMBL" id="TKB51686.1"/>
    </source>
</evidence>
<dbReference type="RefSeq" id="WP_136864775.1">
    <property type="nucleotide sequence ID" value="NZ_SWCJ01000018.1"/>
</dbReference>
<dbReference type="OrthoDB" id="6399744at2"/>
<proteinExistence type="predicted"/>
<dbReference type="EMBL" id="SWCJ01000018">
    <property type="protein sequence ID" value="TKB51686.1"/>
    <property type="molecule type" value="Genomic_DNA"/>
</dbReference>
<keyword evidence="2" id="KW-1185">Reference proteome</keyword>
<accession>A0A4U1BKF3</accession>